<sequence>MTIERRDESQAIRQGFVKKQLVRELERVKKGAVTLAFVLGASHAAAQSGEGSLTGRVSESGSGRSLEGAIVTISDARYRDYTDASGRFSITDIPPGEYEVVITYVGLQPEQGTVTVQADQTTTFNMDLDRQEGIEMITVRGMRTGTDRAINEQKTAAGIVNVISEESFGAMVDGNIGQAMQRLPGISVDLDQDGSQGSINIRGVSGEYNSVQMDGNRVPSSGGSNSFNPRQLAADGVTKIEVIKAPTPDRDGDAVGGIVNLVSRSAFQRQGRQMSVDLSGQLNEEPGNWGQSGTFSYSDIFSVNGDQNNLGVSLTVSSYDTDRYSRNADQDWVQVSPETNPELKLGAYGGDPVWFMESTHFEHDTRETKTNTVSGSIDYRISEGNSFYLRPMVSTYSRQGNKYETDIDIDTAFGNDADGDKTYAELTPSYGRGTADSEGSRGWIGTLEDQDNTLYSISAGGSHENDADVLTYDLSYSSNKSEIHDDSEMNMLMEPDDPWFIFEYEVFDPNGDIRVDVINGVDSTDLSLMTEGELEKVYGEKTEDAFSARLDWERNFALDSGAFTFKTGAKYRLSSQTRDLTVNLYETDDAFPYAQVLTPTDEVIFRKPKYFDVQPQVGLAMLQSNPELFEFVEDDSLEDSNVEDYDAEETISAVYAMGTFETGIHTIIGGLRYERYGWDNENKVVSYLNDVASVTPVSRSDSHGFVLPGLHLRHALSENLILRESYNRSYARPRLSELSRGRWVDDEGNIEDGNANLQPAISDNFDAQLEYYTEQGGLYSVGVFYKDIADFTYTETYEFNELGSDGIPVPVTNGDFEYERPVNGTDAKNYGIELIARQNLFFLPGALQGLNVALSTTLTESDANYPNRTDGRDLPLEGFSELLYTVTLGYNWGGFSARIDYTYRDDYIEGLGGDIESDEFYAAEDRVDAEIHYSVSDSLHAFLTGSNLTDQPQVSYQGYAPFVEDASFAGRKYTMGLRFEF</sequence>
<dbReference type="Pfam" id="PF07715">
    <property type="entry name" value="Plug"/>
    <property type="match status" value="1"/>
</dbReference>
<dbReference type="InterPro" id="IPR012910">
    <property type="entry name" value="Plug_dom"/>
</dbReference>
<dbReference type="InterPro" id="IPR041700">
    <property type="entry name" value="OMP_b-brl_3"/>
</dbReference>
<keyword evidence="4 7" id="KW-0812">Transmembrane</keyword>
<comment type="caution">
    <text evidence="10">The sequence shown here is derived from an EMBL/GenBank/DDBJ whole genome shotgun (WGS) entry which is preliminary data.</text>
</comment>
<evidence type="ECO:0000259" key="8">
    <source>
        <dbReference type="Pfam" id="PF07715"/>
    </source>
</evidence>
<dbReference type="CDD" id="cd01347">
    <property type="entry name" value="ligand_gated_channel"/>
    <property type="match status" value="1"/>
</dbReference>
<dbReference type="PANTHER" id="PTHR40980">
    <property type="entry name" value="PLUG DOMAIN-CONTAINING PROTEIN"/>
    <property type="match status" value="1"/>
</dbReference>
<dbReference type="GO" id="GO:0009279">
    <property type="term" value="C:cell outer membrane"/>
    <property type="evidence" value="ECO:0007669"/>
    <property type="project" value="UniProtKB-SubCell"/>
</dbReference>
<proteinExistence type="inferred from homology"/>
<evidence type="ECO:0000259" key="9">
    <source>
        <dbReference type="Pfam" id="PF14905"/>
    </source>
</evidence>
<dbReference type="AlphaFoldDB" id="A0A916QMV0"/>
<keyword evidence="5 7" id="KW-0472">Membrane</keyword>
<reference evidence="10" key="1">
    <citation type="journal article" date="2014" name="Int. J. Syst. Evol. Microbiol.">
        <title>Complete genome sequence of Corynebacterium casei LMG S-19264T (=DSM 44701T), isolated from a smear-ripened cheese.</title>
        <authorList>
            <consortium name="US DOE Joint Genome Institute (JGI-PGF)"/>
            <person name="Walter F."/>
            <person name="Albersmeier A."/>
            <person name="Kalinowski J."/>
            <person name="Ruckert C."/>
        </authorList>
    </citation>
    <scope>NUCLEOTIDE SEQUENCE</scope>
    <source>
        <strain evidence="10">CGMCC 1.15425</strain>
    </source>
</reference>
<dbReference type="Pfam" id="PF13620">
    <property type="entry name" value="CarboxypepD_reg"/>
    <property type="match status" value="1"/>
</dbReference>
<keyword evidence="3 7" id="KW-1134">Transmembrane beta strand</keyword>
<dbReference type="GO" id="GO:0030246">
    <property type="term" value="F:carbohydrate binding"/>
    <property type="evidence" value="ECO:0007669"/>
    <property type="project" value="InterPro"/>
</dbReference>
<evidence type="ECO:0000256" key="6">
    <source>
        <dbReference type="ARBA" id="ARBA00023237"/>
    </source>
</evidence>
<reference evidence="10" key="2">
    <citation type="submission" date="2020-09" db="EMBL/GenBank/DDBJ databases">
        <authorList>
            <person name="Sun Q."/>
            <person name="Zhou Y."/>
        </authorList>
    </citation>
    <scope>NUCLEOTIDE SEQUENCE</scope>
    <source>
        <strain evidence="10">CGMCC 1.15425</strain>
    </source>
</reference>
<dbReference type="InterPro" id="IPR037066">
    <property type="entry name" value="Plug_dom_sf"/>
</dbReference>
<dbReference type="RefSeq" id="WP_068811173.1">
    <property type="nucleotide sequence ID" value="NZ_BMIY01000011.1"/>
</dbReference>
<keyword evidence="10" id="KW-0675">Receptor</keyword>
<dbReference type="PANTHER" id="PTHR40980:SF4">
    <property type="entry name" value="TONB-DEPENDENT RECEPTOR-LIKE BETA-BARREL DOMAIN-CONTAINING PROTEIN"/>
    <property type="match status" value="1"/>
</dbReference>
<organism evidence="10 11">
    <name type="scientific">Pseudohongiella nitratireducens</name>
    <dbReference type="NCBI Taxonomy" id="1768907"/>
    <lineage>
        <taxon>Bacteria</taxon>
        <taxon>Pseudomonadati</taxon>
        <taxon>Pseudomonadota</taxon>
        <taxon>Gammaproteobacteria</taxon>
        <taxon>Pseudomonadales</taxon>
        <taxon>Pseudohongiellaceae</taxon>
        <taxon>Pseudohongiella</taxon>
    </lineage>
</organism>
<dbReference type="SUPFAM" id="SSF49452">
    <property type="entry name" value="Starch-binding domain-like"/>
    <property type="match status" value="1"/>
</dbReference>
<dbReference type="InterPro" id="IPR013784">
    <property type="entry name" value="Carb-bd-like_fold"/>
</dbReference>
<evidence type="ECO:0000256" key="7">
    <source>
        <dbReference type="PROSITE-ProRule" id="PRU01360"/>
    </source>
</evidence>
<evidence type="ECO:0000256" key="2">
    <source>
        <dbReference type="ARBA" id="ARBA00022448"/>
    </source>
</evidence>
<dbReference type="EMBL" id="BMIY01000011">
    <property type="protein sequence ID" value="GFZ80959.1"/>
    <property type="molecule type" value="Genomic_DNA"/>
</dbReference>
<dbReference type="InterPro" id="IPR036942">
    <property type="entry name" value="Beta-barrel_TonB_sf"/>
</dbReference>
<dbReference type="NCBIfam" id="TIGR01782">
    <property type="entry name" value="TonB-Xanth-Caul"/>
    <property type="match status" value="1"/>
</dbReference>
<evidence type="ECO:0000313" key="11">
    <source>
        <dbReference type="Proteomes" id="UP000627715"/>
    </source>
</evidence>
<name>A0A916QMV0_9GAMM</name>
<dbReference type="PROSITE" id="PS52016">
    <property type="entry name" value="TONB_DEPENDENT_REC_3"/>
    <property type="match status" value="1"/>
</dbReference>
<feature type="domain" description="Outer membrane protein beta-barrel" evidence="9">
    <location>
        <begin position="638"/>
        <end position="864"/>
    </location>
</feature>
<dbReference type="Gene3D" id="2.170.130.10">
    <property type="entry name" value="TonB-dependent receptor, plug domain"/>
    <property type="match status" value="1"/>
</dbReference>
<dbReference type="Pfam" id="PF14905">
    <property type="entry name" value="OMP_b-brl_3"/>
    <property type="match status" value="1"/>
</dbReference>
<dbReference type="Gene3D" id="2.60.40.1120">
    <property type="entry name" value="Carboxypeptidase-like, regulatory domain"/>
    <property type="match status" value="1"/>
</dbReference>
<comment type="subcellular location">
    <subcellularLocation>
        <location evidence="1 7">Cell outer membrane</location>
        <topology evidence="1 7">Multi-pass membrane protein</topology>
    </subcellularLocation>
</comment>
<keyword evidence="11" id="KW-1185">Reference proteome</keyword>
<evidence type="ECO:0000313" key="10">
    <source>
        <dbReference type="EMBL" id="GFZ80959.1"/>
    </source>
</evidence>
<evidence type="ECO:0000256" key="5">
    <source>
        <dbReference type="ARBA" id="ARBA00023136"/>
    </source>
</evidence>
<dbReference type="Gene3D" id="2.40.170.20">
    <property type="entry name" value="TonB-dependent receptor, beta-barrel domain"/>
    <property type="match status" value="1"/>
</dbReference>
<gene>
    <name evidence="10" type="ORF">GCM10011403_25050</name>
</gene>
<dbReference type="InterPro" id="IPR039426">
    <property type="entry name" value="TonB-dep_rcpt-like"/>
</dbReference>
<dbReference type="Proteomes" id="UP000627715">
    <property type="component" value="Unassembled WGS sequence"/>
</dbReference>
<dbReference type="OrthoDB" id="8727862at2"/>
<comment type="similarity">
    <text evidence="7">Belongs to the TonB-dependent receptor family.</text>
</comment>
<protein>
    <submittedName>
        <fullName evidence="10">TonB-dependent receptor</fullName>
    </submittedName>
</protein>
<evidence type="ECO:0000256" key="3">
    <source>
        <dbReference type="ARBA" id="ARBA00022452"/>
    </source>
</evidence>
<evidence type="ECO:0000256" key="1">
    <source>
        <dbReference type="ARBA" id="ARBA00004571"/>
    </source>
</evidence>
<dbReference type="SUPFAM" id="SSF56935">
    <property type="entry name" value="Porins"/>
    <property type="match status" value="1"/>
</dbReference>
<dbReference type="InterPro" id="IPR010104">
    <property type="entry name" value="TonB_rcpt_bac"/>
</dbReference>
<feature type="domain" description="TonB-dependent receptor plug" evidence="8">
    <location>
        <begin position="153"/>
        <end position="258"/>
    </location>
</feature>
<keyword evidence="6 7" id="KW-0998">Cell outer membrane</keyword>
<accession>A0A916QMV0</accession>
<keyword evidence="2 7" id="KW-0813">Transport</keyword>
<evidence type="ECO:0000256" key="4">
    <source>
        <dbReference type="ARBA" id="ARBA00022692"/>
    </source>
</evidence>